<dbReference type="Proteomes" id="UP000663829">
    <property type="component" value="Unassembled WGS sequence"/>
</dbReference>
<dbReference type="Proteomes" id="UP000681722">
    <property type="component" value="Unassembled WGS sequence"/>
</dbReference>
<comment type="caution">
    <text evidence="2">The sequence shown here is derived from an EMBL/GenBank/DDBJ whole genome shotgun (WGS) entry which is preliminary data.</text>
</comment>
<evidence type="ECO:0000313" key="3">
    <source>
        <dbReference type="EMBL" id="CAF3755997.1"/>
    </source>
</evidence>
<dbReference type="AlphaFoldDB" id="A0A815G188"/>
<dbReference type="EMBL" id="CAJNOQ010013993">
    <property type="protein sequence ID" value="CAF1332616.1"/>
    <property type="molecule type" value="Genomic_DNA"/>
</dbReference>
<evidence type="ECO:0000313" key="1">
    <source>
        <dbReference type="EMBL" id="CAF0985663.1"/>
    </source>
</evidence>
<evidence type="ECO:0000313" key="4">
    <source>
        <dbReference type="EMBL" id="CAF4187579.1"/>
    </source>
</evidence>
<evidence type="ECO:0000313" key="5">
    <source>
        <dbReference type="Proteomes" id="UP000663829"/>
    </source>
</evidence>
<dbReference type="Proteomes" id="UP000682733">
    <property type="component" value="Unassembled WGS sequence"/>
</dbReference>
<keyword evidence="5" id="KW-1185">Reference proteome</keyword>
<name>A0A815G188_9BILA</name>
<dbReference type="EMBL" id="CAJOBA010005845">
    <property type="protein sequence ID" value="CAF3755997.1"/>
    <property type="molecule type" value="Genomic_DNA"/>
</dbReference>
<gene>
    <name evidence="2" type="ORF">GPM918_LOCUS30030</name>
    <name evidence="1" type="ORF">OVA965_LOCUS13814</name>
    <name evidence="4" type="ORF">SRO942_LOCUS30634</name>
    <name evidence="3" type="ORF">TMI583_LOCUS13817</name>
</gene>
<organism evidence="2 5">
    <name type="scientific">Didymodactylos carnosus</name>
    <dbReference type="NCBI Taxonomy" id="1234261"/>
    <lineage>
        <taxon>Eukaryota</taxon>
        <taxon>Metazoa</taxon>
        <taxon>Spiralia</taxon>
        <taxon>Gnathifera</taxon>
        <taxon>Rotifera</taxon>
        <taxon>Eurotatoria</taxon>
        <taxon>Bdelloidea</taxon>
        <taxon>Philodinida</taxon>
        <taxon>Philodinidae</taxon>
        <taxon>Didymodactylos</taxon>
    </lineage>
</organism>
<sequence length="121" mass="13697">MHKLSSTYNWYPIAERLILDSANSSLASLDEYRTSCVISHIQSFTTSYRSLLVKLLPTTDAFLLHCKRAAVQVSTWFEATHTQIIYPDLLNNGYKLIDGKIQILWRTKDALPSLPSFATCG</sequence>
<dbReference type="EMBL" id="CAJNOK010005838">
    <property type="protein sequence ID" value="CAF0985663.1"/>
    <property type="molecule type" value="Genomic_DNA"/>
</dbReference>
<reference evidence="2" key="1">
    <citation type="submission" date="2021-02" db="EMBL/GenBank/DDBJ databases">
        <authorList>
            <person name="Nowell W R."/>
        </authorList>
    </citation>
    <scope>NUCLEOTIDE SEQUENCE</scope>
</reference>
<proteinExistence type="predicted"/>
<evidence type="ECO:0000313" key="2">
    <source>
        <dbReference type="EMBL" id="CAF1332616.1"/>
    </source>
</evidence>
<protein>
    <submittedName>
        <fullName evidence="2">Uncharacterized protein</fullName>
    </submittedName>
</protein>
<dbReference type="Proteomes" id="UP000677228">
    <property type="component" value="Unassembled WGS sequence"/>
</dbReference>
<accession>A0A815G188</accession>
<dbReference type="EMBL" id="CAJOBC010054198">
    <property type="protein sequence ID" value="CAF4187579.1"/>
    <property type="molecule type" value="Genomic_DNA"/>
</dbReference>